<gene>
    <name evidence="5" type="ORF">EYC80_008002</name>
</gene>
<organism evidence="5 6">
    <name type="scientific">Monilinia laxa</name>
    <name type="common">Brown rot fungus</name>
    <name type="synonym">Sclerotinia laxa</name>
    <dbReference type="NCBI Taxonomy" id="61186"/>
    <lineage>
        <taxon>Eukaryota</taxon>
        <taxon>Fungi</taxon>
        <taxon>Dikarya</taxon>
        <taxon>Ascomycota</taxon>
        <taxon>Pezizomycotina</taxon>
        <taxon>Leotiomycetes</taxon>
        <taxon>Helotiales</taxon>
        <taxon>Sclerotiniaceae</taxon>
        <taxon>Monilinia</taxon>
    </lineage>
</organism>
<dbReference type="GO" id="GO:0006412">
    <property type="term" value="P:translation"/>
    <property type="evidence" value="ECO:0007669"/>
    <property type="project" value="InterPro"/>
</dbReference>
<evidence type="ECO:0008006" key="7">
    <source>
        <dbReference type="Google" id="ProtNLM"/>
    </source>
</evidence>
<dbReference type="InterPro" id="IPR001857">
    <property type="entry name" value="Ribosomal_bL19"/>
</dbReference>
<evidence type="ECO:0000313" key="5">
    <source>
        <dbReference type="EMBL" id="KAB8292260.1"/>
    </source>
</evidence>
<evidence type="ECO:0000313" key="6">
    <source>
        <dbReference type="Proteomes" id="UP000326757"/>
    </source>
</evidence>
<comment type="caution">
    <text evidence="5">The sequence shown here is derived from an EMBL/GenBank/DDBJ whole genome shotgun (WGS) entry which is preliminary data.</text>
</comment>
<protein>
    <recommendedName>
        <fullName evidence="7">KOW domain-containing protein</fullName>
    </recommendedName>
</protein>
<dbReference type="PANTHER" id="PTHR15680">
    <property type="entry name" value="RIBOSOMAL PROTEIN L19"/>
    <property type="match status" value="1"/>
</dbReference>
<comment type="similarity">
    <text evidence="1">Belongs to the bacterial ribosomal protein bL19 family.</text>
</comment>
<proteinExistence type="inferred from homology"/>
<dbReference type="EMBL" id="VIGI01000013">
    <property type="protein sequence ID" value="KAB8292260.1"/>
    <property type="molecule type" value="Genomic_DNA"/>
</dbReference>
<dbReference type="OrthoDB" id="432645at2759"/>
<dbReference type="FunFam" id="2.30.30.790:FF:000007">
    <property type="entry name" value="Mitochondrial ribosomal protein, putative"/>
    <property type="match status" value="1"/>
</dbReference>
<feature type="region of interest" description="Disordered" evidence="4">
    <location>
        <begin position="31"/>
        <end position="51"/>
    </location>
</feature>
<dbReference type="PANTHER" id="PTHR15680:SF9">
    <property type="entry name" value="LARGE RIBOSOMAL SUBUNIT PROTEIN BL19M"/>
    <property type="match status" value="1"/>
</dbReference>
<reference evidence="5 6" key="1">
    <citation type="submission" date="2019-06" db="EMBL/GenBank/DDBJ databases">
        <title>Genome Sequence of the Brown Rot Fungal Pathogen Monilinia laxa.</title>
        <authorList>
            <person name="De Miccolis Angelini R.M."/>
            <person name="Landi L."/>
            <person name="Abate D."/>
            <person name="Pollastro S."/>
            <person name="Romanazzi G."/>
            <person name="Faretra F."/>
        </authorList>
    </citation>
    <scope>NUCLEOTIDE SEQUENCE [LARGE SCALE GENOMIC DNA]</scope>
    <source>
        <strain evidence="5 6">Mlax316</strain>
    </source>
</reference>
<dbReference type="SUPFAM" id="SSF50104">
    <property type="entry name" value="Translation proteins SH3-like domain"/>
    <property type="match status" value="1"/>
</dbReference>
<dbReference type="Proteomes" id="UP000326757">
    <property type="component" value="Unassembled WGS sequence"/>
</dbReference>
<dbReference type="InterPro" id="IPR038657">
    <property type="entry name" value="Ribosomal_bL19_sf"/>
</dbReference>
<dbReference type="Pfam" id="PF01245">
    <property type="entry name" value="Ribosomal_L19"/>
    <property type="match status" value="1"/>
</dbReference>
<name>A0A5N6JVH0_MONLA</name>
<dbReference type="Gene3D" id="2.30.30.790">
    <property type="match status" value="1"/>
</dbReference>
<evidence type="ECO:0000256" key="1">
    <source>
        <dbReference type="ARBA" id="ARBA00005781"/>
    </source>
</evidence>
<feature type="region of interest" description="Disordered" evidence="4">
    <location>
        <begin position="200"/>
        <end position="219"/>
    </location>
</feature>
<evidence type="ECO:0000256" key="4">
    <source>
        <dbReference type="SAM" id="MobiDB-lite"/>
    </source>
</evidence>
<keyword evidence="3" id="KW-0687">Ribonucleoprotein</keyword>
<evidence type="ECO:0000256" key="2">
    <source>
        <dbReference type="ARBA" id="ARBA00022980"/>
    </source>
</evidence>
<dbReference type="GO" id="GO:0003735">
    <property type="term" value="F:structural constituent of ribosome"/>
    <property type="evidence" value="ECO:0007669"/>
    <property type="project" value="InterPro"/>
</dbReference>
<keyword evidence="2" id="KW-0689">Ribosomal protein</keyword>
<keyword evidence="6" id="KW-1185">Reference proteome</keyword>
<feature type="compositionally biased region" description="Basic residues" evidence="4">
    <location>
        <begin position="210"/>
        <end position="219"/>
    </location>
</feature>
<accession>A0A5N6JVH0</accession>
<dbReference type="GO" id="GO:0005762">
    <property type="term" value="C:mitochondrial large ribosomal subunit"/>
    <property type="evidence" value="ECO:0007669"/>
    <property type="project" value="TreeGrafter"/>
</dbReference>
<evidence type="ECO:0000256" key="3">
    <source>
        <dbReference type="ARBA" id="ARBA00023274"/>
    </source>
</evidence>
<dbReference type="InterPro" id="IPR008991">
    <property type="entry name" value="Translation_prot_SH3-like_sf"/>
</dbReference>
<dbReference type="AlphaFoldDB" id="A0A5N6JVH0"/>
<sequence>MATMTPTLRPLSCWKALLRQPRQHKVFSRSLSTYHHSKPASQTPLQSQTQAVRKIKTYPPPPSPAQHYKEPIKDLHAEQIAVLDPTGARTNLFSKTNPEAARVGDILLIRLKTGDPFAGVCINIRRRGVETGILLRNELTRVGVEMWYKIYSPNVEGIEVVQRKAKRARRARLTYMRKPKHDMGSVQNIVLQYQRTRGVLGRPEGERRQTSKKKTKGKK</sequence>